<dbReference type="Proteomes" id="UP000178254">
    <property type="component" value="Unassembled WGS sequence"/>
</dbReference>
<feature type="transmembrane region" description="Helical" evidence="1">
    <location>
        <begin position="213"/>
        <end position="235"/>
    </location>
</feature>
<dbReference type="STRING" id="1798709.A2538_02765"/>
<dbReference type="AlphaFoldDB" id="A0A1F6PC98"/>
<feature type="transmembrane region" description="Helical" evidence="1">
    <location>
        <begin position="101"/>
        <end position="122"/>
    </location>
</feature>
<evidence type="ECO:0000313" key="2">
    <source>
        <dbReference type="EMBL" id="OGH93779.1"/>
    </source>
</evidence>
<evidence type="ECO:0008006" key="4">
    <source>
        <dbReference type="Google" id="ProtNLM"/>
    </source>
</evidence>
<keyword evidence="1" id="KW-1133">Transmembrane helix</keyword>
<name>A0A1F6PC98_9BACT</name>
<protein>
    <recommendedName>
        <fullName evidence="4">Glycerophosphoryl diester phosphodiesterase membrane domain-containing protein</fullName>
    </recommendedName>
</protein>
<proteinExistence type="predicted"/>
<organism evidence="2 3">
    <name type="scientific">Candidatus Magasanikbacteria bacterium RIFOXYD2_FULL_41_14</name>
    <dbReference type="NCBI Taxonomy" id="1798709"/>
    <lineage>
        <taxon>Bacteria</taxon>
        <taxon>Candidatus Magasanikiibacteriota</taxon>
    </lineage>
</organism>
<keyword evidence="1" id="KW-0812">Transmembrane</keyword>
<feature type="transmembrane region" description="Helical" evidence="1">
    <location>
        <begin position="168"/>
        <end position="193"/>
    </location>
</feature>
<feature type="transmembrane region" description="Helical" evidence="1">
    <location>
        <begin position="23"/>
        <end position="40"/>
    </location>
</feature>
<sequence length="250" mass="27783">MLIKATDIINQSVELYLKHFKQIWVYLAISLIPTITLTIITLTEISLEVHMVTPKIANDIVLLIVFIAGLILSLWAYLALIKGCDRILKNQLPGDWKENFISAKTIILSGIWLSIIVGLTILAGSILFIIPGIIFTVWFQFSIYSLATDNTKGIEAMKMSKNLVTGRWWAVLWRLFAPSVLFAIAAGILQWIIGQILNLLPTMSLAPSNTVTIFSNNIISLLLLPLLIIAGLILYENLKSTPVNKTVPIS</sequence>
<evidence type="ECO:0000256" key="1">
    <source>
        <dbReference type="SAM" id="Phobius"/>
    </source>
</evidence>
<dbReference type="EMBL" id="MFRE01000022">
    <property type="protein sequence ID" value="OGH93779.1"/>
    <property type="molecule type" value="Genomic_DNA"/>
</dbReference>
<feature type="transmembrane region" description="Helical" evidence="1">
    <location>
        <begin position="128"/>
        <end position="147"/>
    </location>
</feature>
<evidence type="ECO:0000313" key="3">
    <source>
        <dbReference type="Proteomes" id="UP000178254"/>
    </source>
</evidence>
<reference evidence="2 3" key="1">
    <citation type="journal article" date="2016" name="Nat. Commun.">
        <title>Thousands of microbial genomes shed light on interconnected biogeochemical processes in an aquifer system.</title>
        <authorList>
            <person name="Anantharaman K."/>
            <person name="Brown C.T."/>
            <person name="Hug L.A."/>
            <person name="Sharon I."/>
            <person name="Castelle C.J."/>
            <person name="Probst A.J."/>
            <person name="Thomas B.C."/>
            <person name="Singh A."/>
            <person name="Wilkins M.J."/>
            <person name="Karaoz U."/>
            <person name="Brodie E.L."/>
            <person name="Williams K.H."/>
            <person name="Hubbard S.S."/>
            <person name="Banfield J.F."/>
        </authorList>
    </citation>
    <scope>NUCLEOTIDE SEQUENCE [LARGE SCALE GENOMIC DNA]</scope>
</reference>
<feature type="transmembrane region" description="Helical" evidence="1">
    <location>
        <begin position="60"/>
        <end position="80"/>
    </location>
</feature>
<comment type="caution">
    <text evidence="2">The sequence shown here is derived from an EMBL/GenBank/DDBJ whole genome shotgun (WGS) entry which is preliminary data.</text>
</comment>
<keyword evidence="1" id="KW-0472">Membrane</keyword>
<accession>A0A1F6PC98</accession>
<gene>
    <name evidence="2" type="ORF">A2538_02765</name>
</gene>